<evidence type="ECO:0000256" key="4">
    <source>
        <dbReference type="PROSITE-ProRule" id="PRU00335"/>
    </source>
</evidence>
<dbReference type="GO" id="GO:0003700">
    <property type="term" value="F:DNA-binding transcription factor activity"/>
    <property type="evidence" value="ECO:0007669"/>
    <property type="project" value="TreeGrafter"/>
</dbReference>
<organism evidence="7 8">
    <name type="scientific">Nocardia transvalensis</name>
    <dbReference type="NCBI Taxonomy" id="37333"/>
    <lineage>
        <taxon>Bacteria</taxon>
        <taxon>Bacillati</taxon>
        <taxon>Actinomycetota</taxon>
        <taxon>Actinomycetes</taxon>
        <taxon>Mycobacteriales</taxon>
        <taxon>Nocardiaceae</taxon>
        <taxon>Nocardia</taxon>
    </lineage>
</organism>
<name>A0A7W9PFN2_9NOCA</name>
<dbReference type="RefSeq" id="WP_083905188.1">
    <property type="nucleotide sequence ID" value="NZ_JACHIT010000001.1"/>
</dbReference>
<proteinExistence type="predicted"/>
<keyword evidence="2 4" id="KW-0238">DNA-binding</keyword>
<evidence type="ECO:0000313" key="7">
    <source>
        <dbReference type="EMBL" id="MBB5914743.1"/>
    </source>
</evidence>
<dbReference type="Gene3D" id="1.10.10.60">
    <property type="entry name" value="Homeodomain-like"/>
    <property type="match status" value="1"/>
</dbReference>
<accession>A0A7W9PFN2</accession>
<dbReference type="Pfam" id="PF17754">
    <property type="entry name" value="TetR_C_14"/>
    <property type="match status" value="1"/>
</dbReference>
<dbReference type="InterPro" id="IPR050109">
    <property type="entry name" value="HTH-type_TetR-like_transc_reg"/>
</dbReference>
<feature type="DNA-binding region" description="H-T-H motif" evidence="4">
    <location>
        <begin position="67"/>
        <end position="86"/>
    </location>
</feature>
<sequence>MLDSPLRPAQPDRSGPEGGSPRNHAGPPGGQNQTQPGLRERKKQQTRHRIIEVALRLCDAHGFEATTVEQIAEAADVSPRTVNRYFELKEDIVLAPIEDWGKAIGAELRKQPVTGNELQSLLDTYLAVTAQSIADGSVPFEWFQRMQRISRASPTVRARSMEVADTKTVEIHSALAERIGADSESMTVRLIAATFNAILRTGMECDAEIPQGDPADSADASVRAVQGAYDEFIRRCAVPVVRAAGAESEPGR</sequence>
<dbReference type="PROSITE" id="PS50977">
    <property type="entry name" value="HTH_TETR_2"/>
    <property type="match status" value="1"/>
</dbReference>
<keyword evidence="8" id="KW-1185">Reference proteome</keyword>
<dbReference type="Gene3D" id="1.10.357.10">
    <property type="entry name" value="Tetracycline Repressor, domain 2"/>
    <property type="match status" value="1"/>
</dbReference>
<feature type="domain" description="HTH tetR-type" evidence="6">
    <location>
        <begin position="44"/>
        <end position="104"/>
    </location>
</feature>
<dbReference type="EMBL" id="JACHIT010000001">
    <property type="protein sequence ID" value="MBB5914743.1"/>
    <property type="molecule type" value="Genomic_DNA"/>
</dbReference>
<dbReference type="InterPro" id="IPR001647">
    <property type="entry name" value="HTH_TetR"/>
</dbReference>
<dbReference type="PANTHER" id="PTHR30055:SF238">
    <property type="entry name" value="MYCOFACTOCIN BIOSYNTHESIS TRANSCRIPTIONAL REGULATOR MFTR-RELATED"/>
    <property type="match status" value="1"/>
</dbReference>
<keyword evidence="3" id="KW-0804">Transcription</keyword>
<dbReference type="InterPro" id="IPR041347">
    <property type="entry name" value="MftR_C"/>
</dbReference>
<dbReference type="Proteomes" id="UP000540412">
    <property type="component" value="Unassembled WGS sequence"/>
</dbReference>
<keyword evidence="1" id="KW-0805">Transcription regulation</keyword>
<evidence type="ECO:0000259" key="6">
    <source>
        <dbReference type="PROSITE" id="PS50977"/>
    </source>
</evidence>
<dbReference type="Pfam" id="PF00440">
    <property type="entry name" value="TetR_N"/>
    <property type="match status" value="1"/>
</dbReference>
<protein>
    <submittedName>
        <fullName evidence="7">AcrR family transcriptional regulator</fullName>
    </submittedName>
</protein>
<evidence type="ECO:0000313" key="8">
    <source>
        <dbReference type="Proteomes" id="UP000540412"/>
    </source>
</evidence>
<evidence type="ECO:0000256" key="1">
    <source>
        <dbReference type="ARBA" id="ARBA00023015"/>
    </source>
</evidence>
<comment type="caution">
    <text evidence="7">The sequence shown here is derived from an EMBL/GenBank/DDBJ whole genome shotgun (WGS) entry which is preliminary data.</text>
</comment>
<gene>
    <name evidence="7" type="ORF">BJY24_003610</name>
</gene>
<dbReference type="AlphaFoldDB" id="A0A7W9PFN2"/>
<evidence type="ECO:0000256" key="5">
    <source>
        <dbReference type="SAM" id="MobiDB-lite"/>
    </source>
</evidence>
<dbReference type="PANTHER" id="PTHR30055">
    <property type="entry name" value="HTH-TYPE TRANSCRIPTIONAL REGULATOR RUTR"/>
    <property type="match status" value="1"/>
</dbReference>
<dbReference type="InterPro" id="IPR009057">
    <property type="entry name" value="Homeodomain-like_sf"/>
</dbReference>
<evidence type="ECO:0000256" key="2">
    <source>
        <dbReference type="ARBA" id="ARBA00023125"/>
    </source>
</evidence>
<reference evidence="7 8" key="1">
    <citation type="submission" date="2020-08" db="EMBL/GenBank/DDBJ databases">
        <title>Sequencing the genomes of 1000 actinobacteria strains.</title>
        <authorList>
            <person name="Klenk H.-P."/>
        </authorList>
    </citation>
    <scope>NUCLEOTIDE SEQUENCE [LARGE SCALE GENOMIC DNA]</scope>
    <source>
        <strain evidence="7 8">DSM 43582</strain>
    </source>
</reference>
<dbReference type="GO" id="GO:0000976">
    <property type="term" value="F:transcription cis-regulatory region binding"/>
    <property type="evidence" value="ECO:0007669"/>
    <property type="project" value="TreeGrafter"/>
</dbReference>
<evidence type="ECO:0000256" key="3">
    <source>
        <dbReference type="ARBA" id="ARBA00023163"/>
    </source>
</evidence>
<feature type="region of interest" description="Disordered" evidence="5">
    <location>
        <begin position="1"/>
        <end position="45"/>
    </location>
</feature>
<dbReference type="SUPFAM" id="SSF46689">
    <property type="entry name" value="Homeodomain-like"/>
    <property type="match status" value="1"/>
</dbReference>